<name>A0A8H5P512_9HYPO</name>
<evidence type="ECO:0000259" key="1">
    <source>
        <dbReference type="PROSITE" id="PS50404"/>
    </source>
</evidence>
<dbReference type="Gene3D" id="3.40.30.10">
    <property type="entry name" value="Glutaredoxin"/>
    <property type="match status" value="1"/>
</dbReference>
<dbReference type="InterPro" id="IPR004046">
    <property type="entry name" value="GST_C"/>
</dbReference>
<feature type="domain" description="GST C-terminal" evidence="2">
    <location>
        <begin position="93"/>
        <end position="210"/>
    </location>
</feature>
<dbReference type="InterPro" id="IPR010987">
    <property type="entry name" value="Glutathione-S-Trfase_C-like"/>
</dbReference>
<protein>
    <submittedName>
        <fullName evidence="3">Tol</fullName>
    </submittedName>
</protein>
<dbReference type="SUPFAM" id="SSF47616">
    <property type="entry name" value="GST C-terminal domain-like"/>
    <property type="match status" value="1"/>
</dbReference>
<comment type="caution">
    <text evidence="3">The sequence shown here is derived from an EMBL/GenBank/DDBJ whole genome shotgun (WGS) entry which is preliminary data.</text>
</comment>
<dbReference type="EMBL" id="JAAOAR010000344">
    <property type="protein sequence ID" value="KAF5586630.1"/>
    <property type="molecule type" value="Genomic_DNA"/>
</dbReference>
<evidence type="ECO:0000313" key="3">
    <source>
        <dbReference type="EMBL" id="KAF5586630.1"/>
    </source>
</evidence>
<dbReference type="PANTHER" id="PTHR33112:SF12">
    <property type="entry name" value="HETEROKARYON INCOMPATIBILITY DOMAIN-CONTAINING PROTEIN"/>
    <property type="match status" value="1"/>
</dbReference>
<evidence type="ECO:0000313" key="4">
    <source>
        <dbReference type="Proteomes" id="UP000544095"/>
    </source>
</evidence>
<dbReference type="CDD" id="cd03039">
    <property type="entry name" value="GST_N_Sigma_like"/>
    <property type="match status" value="1"/>
</dbReference>
<dbReference type="PROSITE" id="PS50405">
    <property type="entry name" value="GST_CTER"/>
    <property type="match status" value="1"/>
</dbReference>
<dbReference type="SUPFAM" id="SSF52833">
    <property type="entry name" value="Thioredoxin-like"/>
    <property type="match status" value="1"/>
</dbReference>
<dbReference type="AlphaFoldDB" id="A0A8H5P512"/>
<dbReference type="Gene3D" id="1.20.1050.10">
    <property type="match status" value="1"/>
</dbReference>
<reference evidence="3 4" key="1">
    <citation type="submission" date="2020-05" db="EMBL/GenBank/DDBJ databases">
        <title>Identification and distribution of gene clusters putatively required for synthesis of sphingolipid metabolism inhibitors in phylogenetically diverse species of the filamentous fungus Fusarium.</title>
        <authorList>
            <person name="Kim H.-S."/>
            <person name="Busman M."/>
            <person name="Brown D.W."/>
            <person name="Divon H."/>
            <person name="Uhlig S."/>
            <person name="Proctor R.H."/>
        </authorList>
    </citation>
    <scope>NUCLEOTIDE SEQUENCE [LARGE SCALE GENOMIC DNA]</scope>
    <source>
        <strain evidence="3 4">NRRL 25211</strain>
    </source>
</reference>
<dbReference type="InterPro" id="IPR036282">
    <property type="entry name" value="Glutathione-S-Trfase_C_sf"/>
</dbReference>
<accession>A0A8H5P512</accession>
<keyword evidence="4" id="KW-1185">Reference proteome</keyword>
<dbReference type="PROSITE" id="PS50404">
    <property type="entry name" value="GST_NTER"/>
    <property type="match status" value="1"/>
</dbReference>
<dbReference type="Proteomes" id="UP000544095">
    <property type="component" value="Unassembled WGS sequence"/>
</dbReference>
<evidence type="ECO:0000259" key="2">
    <source>
        <dbReference type="PROSITE" id="PS50405"/>
    </source>
</evidence>
<organism evidence="3 4">
    <name type="scientific">Fusarium pseudoanthophilum</name>
    <dbReference type="NCBI Taxonomy" id="48495"/>
    <lineage>
        <taxon>Eukaryota</taxon>
        <taxon>Fungi</taxon>
        <taxon>Dikarya</taxon>
        <taxon>Ascomycota</taxon>
        <taxon>Pezizomycotina</taxon>
        <taxon>Sordariomycetes</taxon>
        <taxon>Hypocreomycetidae</taxon>
        <taxon>Hypocreales</taxon>
        <taxon>Nectriaceae</taxon>
        <taxon>Fusarium</taxon>
        <taxon>Fusarium fujikuroi species complex</taxon>
    </lineage>
</organism>
<gene>
    <name evidence="3" type="ORF">FPANT_7164</name>
</gene>
<feature type="domain" description="GST N-terminal" evidence="1">
    <location>
        <begin position="6"/>
        <end position="90"/>
    </location>
</feature>
<dbReference type="PANTHER" id="PTHR33112">
    <property type="entry name" value="DOMAIN PROTEIN, PUTATIVE-RELATED"/>
    <property type="match status" value="1"/>
</dbReference>
<sequence length="974" mass="111290">MPSDSVVYHYLAIGKLGRGEVVKLFLKDAGIDFEEKRYKYPDTWPETSEKLKQQGITRTGSLPSLEYKGLILTQHIPILRFLSRDLGKYDGQTNEDKYLVDAVSDIYVDWRSQWVANLSGATDEYKNEYLPKYYDLIAKYYSDREGPYLLGNEVSYADFAVYQSIDNDTRTKTIPSKIPDVLLKFKEVFEARPNIAEYIKSELFFPDPAPFSPACRPPPDPCLGTLQEILDRSEECDVCNLIVDAHRQRYIRAPYGFSENHPDFRSKVLGEEPVIHEEVKTHGLRLTVNDEPIKCYLESRNFSSDKSWYTEGGPAHGTGAVRRVLIKLEPCPWLAILANSITLQAVWPSKESQNESNYFPLDGTGRTIGPLLDLSLPKRWIKQCEDQHAQECQKPKWLSDSDAEWPERCRVIDVVGHRIVDLLPTMRYVALSYVWGSSEEARRSRFERRLTRENLSRLQQLNSLGEISMPQTIKDAMYVTEQVGERYLWVDAFCIIQDDPTDLGHQTARMDLIYSRALFTVLAACGIDSNSGLAGLPSNPRDVYQRQVKVSSSGLHVTPLVTLTEEDTLQYSSWNTRGWTFQERLLSRRSLIFTNKQVYWCCDATTWEEESLLDIPGSTAFARSHSFGCYDEWDDNQAKFSTESFDQYITQFSTRRFTYSSDVLPAFLGIIRRFEHLNNEKIHWGLNASTFDQALVWKYGQDRRDEMYTYTIGGSTRSVPYPSWSWLGWTGFIGSHSLSVGKHYVGEVRSLLAFYSLMSDGSVSLIKGTSPRRVNDYGKEDDAVSTTAEKSSYDWIEDTKVTGPIKMTDNPITLQLESLELETSHRDVTPYDTGRIVFRTSHANVSIQVTNRDGIHMETSDGLVKLDLRLSSPFMQESHSLFEQVLKKGSDPAKSKVVNFLGRRPVSTSHTISLIVISRVYGYDEADDEEVKLNVMAVEEKLPGSGVWSRIGLGVMKEEEWVKLDIDWRMVVLE</sequence>
<dbReference type="InterPro" id="IPR010730">
    <property type="entry name" value="HET"/>
</dbReference>
<dbReference type="Pfam" id="PF06985">
    <property type="entry name" value="HET"/>
    <property type="match status" value="1"/>
</dbReference>
<dbReference type="Pfam" id="PF14497">
    <property type="entry name" value="GST_C_3"/>
    <property type="match status" value="1"/>
</dbReference>
<proteinExistence type="predicted"/>
<dbReference type="InterPro" id="IPR004045">
    <property type="entry name" value="Glutathione_S-Trfase_N"/>
</dbReference>
<dbReference type="InterPro" id="IPR036249">
    <property type="entry name" value="Thioredoxin-like_sf"/>
</dbReference>